<accession>A0ABD0PFC4</accession>
<feature type="non-terminal residue" evidence="6">
    <location>
        <position position="68"/>
    </location>
</feature>
<keyword evidence="2" id="KW-1015">Disulfide bond</keyword>
<evidence type="ECO:0000256" key="2">
    <source>
        <dbReference type="ARBA" id="ARBA00023157"/>
    </source>
</evidence>
<name>A0ABD0PFC4_CIRMR</name>
<dbReference type="PANTHER" id="PTHR44337:SF20">
    <property type="entry name" value="CARCINOEMBRYONIC ANTIGEN-RELATED CELL ADHESION MOLECULE 5-RELATED"/>
    <property type="match status" value="1"/>
</dbReference>
<dbReference type="InterPro" id="IPR036179">
    <property type="entry name" value="Ig-like_dom_sf"/>
</dbReference>
<dbReference type="SUPFAM" id="SSF48726">
    <property type="entry name" value="Immunoglobulin"/>
    <property type="match status" value="1"/>
</dbReference>
<keyword evidence="4" id="KW-0393">Immunoglobulin domain</keyword>
<dbReference type="EMBL" id="JAMKFB020000016">
    <property type="protein sequence ID" value="KAL0172361.1"/>
    <property type="molecule type" value="Genomic_DNA"/>
</dbReference>
<evidence type="ECO:0000313" key="7">
    <source>
        <dbReference type="Proteomes" id="UP001529510"/>
    </source>
</evidence>
<feature type="domain" description="Ig-like" evidence="5">
    <location>
        <begin position="1"/>
        <end position="68"/>
    </location>
</feature>
<dbReference type="Pfam" id="PF13927">
    <property type="entry name" value="Ig_3"/>
    <property type="match status" value="1"/>
</dbReference>
<evidence type="ECO:0000256" key="3">
    <source>
        <dbReference type="ARBA" id="ARBA00023180"/>
    </source>
</evidence>
<dbReference type="InterPro" id="IPR052598">
    <property type="entry name" value="IgSF_CEA-related"/>
</dbReference>
<evidence type="ECO:0000256" key="4">
    <source>
        <dbReference type="ARBA" id="ARBA00023319"/>
    </source>
</evidence>
<feature type="non-terminal residue" evidence="6">
    <location>
        <position position="1"/>
    </location>
</feature>
<keyword evidence="1" id="KW-0732">Signal</keyword>
<dbReference type="InterPro" id="IPR013783">
    <property type="entry name" value="Ig-like_fold"/>
</dbReference>
<dbReference type="AlphaFoldDB" id="A0ABD0PFC4"/>
<evidence type="ECO:0000259" key="5">
    <source>
        <dbReference type="PROSITE" id="PS50835"/>
    </source>
</evidence>
<reference evidence="6 7" key="1">
    <citation type="submission" date="2024-05" db="EMBL/GenBank/DDBJ databases">
        <title>Genome sequencing and assembly of Indian major carp, Cirrhinus mrigala (Hamilton, 1822).</title>
        <authorList>
            <person name="Mohindra V."/>
            <person name="Chowdhury L.M."/>
            <person name="Lal K."/>
            <person name="Jena J.K."/>
        </authorList>
    </citation>
    <scope>NUCLEOTIDE SEQUENCE [LARGE SCALE GENOMIC DNA]</scope>
    <source>
        <strain evidence="6">CM1030</strain>
        <tissue evidence="6">Blood</tissue>
    </source>
</reference>
<organism evidence="6 7">
    <name type="scientific">Cirrhinus mrigala</name>
    <name type="common">Mrigala</name>
    <dbReference type="NCBI Taxonomy" id="683832"/>
    <lineage>
        <taxon>Eukaryota</taxon>
        <taxon>Metazoa</taxon>
        <taxon>Chordata</taxon>
        <taxon>Craniata</taxon>
        <taxon>Vertebrata</taxon>
        <taxon>Euteleostomi</taxon>
        <taxon>Actinopterygii</taxon>
        <taxon>Neopterygii</taxon>
        <taxon>Teleostei</taxon>
        <taxon>Ostariophysi</taxon>
        <taxon>Cypriniformes</taxon>
        <taxon>Cyprinidae</taxon>
        <taxon>Labeoninae</taxon>
        <taxon>Labeonini</taxon>
        <taxon>Cirrhinus</taxon>
    </lineage>
</organism>
<dbReference type="PANTHER" id="PTHR44337">
    <property type="entry name" value="CARCINOEMBRYONIC ANTIGEN-RELATED CELL ADHESION MOLECULE 8"/>
    <property type="match status" value="1"/>
</dbReference>
<protein>
    <recommendedName>
        <fullName evidence="5">Ig-like domain-containing protein</fullName>
    </recommendedName>
</protein>
<comment type="caution">
    <text evidence="6">The sequence shown here is derived from an EMBL/GenBank/DDBJ whole genome shotgun (WGS) entry which is preliminary data.</text>
</comment>
<keyword evidence="7" id="KW-1185">Reference proteome</keyword>
<sequence>DVAVNMNNQQPIFNRSFTLTCTASGDVEHIWWMKDGMYIDPHNGMTFSNDSSTLSFHSLNLNDDGHYR</sequence>
<gene>
    <name evidence="6" type="ORF">M9458_032672</name>
</gene>
<dbReference type="InterPro" id="IPR007110">
    <property type="entry name" value="Ig-like_dom"/>
</dbReference>
<dbReference type="Proteomes" id="UP001529510">
    <property type="component" value="Unassembled WGS sequence"/>
</dbReference>
<proteinExistence type="predicted"/>
<evidence type="ECO:0000256" key="1">
    <source>
        <dbReference type="ARBA" id="ARBA00022729"/>
    </source>
</evidence>
<dbReference type="Gene3D" id="2.60.40.10">
    <property type="entry name" value="Immunoglobulins"/>
    <property type="match status" value="1"/>
</dbReference>
<dbReference type="PROSITE" id="PS50835">
    <property type="entry name" value="IG_LIKE"/>
    <property type="match status" value="1"/>
</dbReference>
<keyword evidence="3" id="KW-0325">Glycoprotein</keyword>
<evidence type="ECO:0000313" key="6">
    <source>
        <dbReference type="EMBL" id="KAL0172361.1"/>
    </source>
</evidence>